<dbReference type="EMBL" id="UZAG01023750">
    <property type="protein sequence ID" value="VDO57562.1"/>
    <property type="molecule type" value="Genomic_DNA"/>
</dbReference>
<evidence type="ECO:0000313" key="2">
    <source>
        <dbReference type="EMBL" id="VDO57562.1"/>
    </source>
</evidence>
<evidence type="ECO:0000313" key="4">
    <source>
        <dbReference type="WBParaSite" id="BTMF_0001816001-mRNA-1"/>
    </source>
</evidence>
<keyword evidence="3" id="KW-1185">Reference proteome</keyword>
<evidence type="ECO:0000313" key="3">
    <source>
        <dbReference type="Proteomes" id="UP000280834"/>
    </source>
</evidence>
<reference evidence="2 3" key="2">
    <citation type="submission" date="2018-11" db="EMBL/GenBank/DDBJ databases">
        <authorList>
            <consortium name="Pathogen Informatics"/>
        </authorList>
    </citation>
    <scope>NUCLEOTIDE SEQUENCE [LARGE SCALE GENOMIC DNA]</scope>
</reference>
<accession>A0A0R3RDN6</accession>
<dbReference type="WBParaSite" id="BTMF_0001816001-mRNA-1">
    <property type="protein sequence ID" value="BTMF_0001816001-mRNA-1"/>
    <property type="gene ID" value="BTMF_0001816001"/>
</dbReference>
<proteinExistence type="predicted"/>
<reference evidence="4" key="1">
    <citation type="submission" date="2017-02" db="UniProtKB">
        <authorList>
            <consortium name="WormBaseParasite"/>
        </authorList>
    </citation>
    <scope>IDENTIFICATION</scope>
</reference>
<organism evidence="4">
    <name type="scientific">Brugia timori</name>
    <dbReference type="NCBI Taxonomy" id="42155"/>
    <lineage>
        <taxon>Eukaryota</taxon>
        <taxon>Metazoa</taxon>
        <taxon>Ecdysozoa</taxon>
        <taxon>Nematoda</taxon>
        <taxon>Chromadorea</taxon>
        <taxon>Rhabditida</taxon>
        <taxon>Spirurina</taxon>
        <taxon>Spiruromorpha</taxon>
        <taxon>Filarioidea</taxon>
        <taxon>Onchocercidae</taxon>
        <taxon>Brugia</taxon>
    </lineage>
</organism>
<evidence type="ECO:0000256" key="1">
    <source>
        <dbReference type="SAM" id="MobiDB-lite"/>
    </source>
</evidence>
<feature type="region of interest" description="Disordered" evidence="1">
    <location>
        <begin position="26"/>
        <end position="60"/>
    </location>
</feature>
<dbReference type="AlphaFoldDB" id="A0A0R3RDN6"/>
<feature type="compositionally biased region" description="Polar residues" evidence="1">
    <location>
        <begin position="42"/>
        <end position="51"/>
    </location>
</feature>
<gene>
    <name evidence="2" type="ORF">BTMF_LOCUS16121</name>
</gene>
<name>A0A0R3RDN6_9BILA</name>
<sequence length="84" mass="9712">MNFFLLYSIVSCGHSRSLIIKPQPTIKSKRNPIQRREERQPNFANSISMNGARTKVPAPEPQTAIPVAMARFFFKRNKELDKYC</sequence>
<protein>
    <submittedName>
        <fullName evidence="4">Secreted protein</fullName>
    </submittedName>
</protein>
<dbReference type="Proteomes" id="UP000280834">
    <property type="component" value="Unassembled WGS sequence"/>
</dbReference>